<dbReference type="AlphaFoldDB" id="W9R1Y9"/>
<gene>
    <name evidence="1" type="ORF">L484_013114</name>
</gene>
<sequence>MSGMNTTFSNARRYPRLEHVVKEARTGRALHGKWVFVWKKGVQTTNQDGDGRGLSHKMRQLCTISAVKIAVRSSLIAAGPSKP</sequence>
<accession>W9R1Y9</accession>
<evidence type="ECO:0000313" key="1">
    <source>
        <dbReference type="EMBL" id="EXB64103.1"/>
    </source>
</evidence>
<evidence type="ECO:0000313" key="2">
    <source>
        <dbReference type="Proteomes" id="UP000030645"/>
    </source>
</evidence>
<protein>
    <submittedName>
        <fullName evidence="1">Uncharacterized protein</fullName>
    </submittedName>
</protein>
<reference evidence="2" key="1">
    <citation type="submission" date="2013-01" db="EMBL/GenBank/DDBJ databases">
        <title>Draft Genome Sequence of a Mulberry Tree, Morus notabilis C.K. Schneid.</title>
        <authorList>
            <person name="He N."/>
            <person name="Zhao S."/>
        </authorList>
    </citation>
    <scope>NUCLEOTIDE SEQUENCE</scope>
</reference>
<organism evidence="1 2">
    <name type="scientific">Morus notabilis</name>
    <dbReference type="NCBI Taxonomy" id="981085"/>
    <lineage>
        <taxon>Eukaryota</taxon>
        <taxon>Viridiplantae</taxon>
        <taxon>Streptophyta</taxon>
        <taxon>Embryophyta</taxon>
        <taxon>Tracheophyta</taxon>
        <taxon>Spermatophyta</taxon>
        <taxon>Magnoliopsida</taxon>
        <taxon>eudicotyledons</taxon>
        <taxon>Gunneridae</taxon>
        <taxon>Pentapetalae</taxon>
        <taxon>rosids</taxon>
        <taxon>fabids</taxon>
        <taxon>Rosales</taxon>
        <taxon>Moraceae</taxon>
        <taxon>Moreae</taxon>
        <taxon>Morus</taxon>
    </lineage>
</organism>
<keyword evidence="2" id="KW-1185">Reference proteome</keyword>
<proteinExistence type="predicted"/>
<name>W9R1Y9_9ROSA</name>
<dbReference type="EMBL" id="KE344494">
    <property type="protein sequence ID" value="EXB64103.1"/>
    <property type="molecule type" value="Genomic_DNA"/>
</dbReference>
<dbReference type="Proteomes" id="UP000030645">
    <property type="component" value="Unassembled WGS sequence"/>
</dbReference>